<accession>A0A9N9LUR6</accession>
<gene>
    <name evidence="2" type="ORF">HYALB_00012254</name>
</gene>
<protein>
    <recommendedName>
        <fullName evidence="1">Protein kinase domain-containing protein</fullName>
    </recommendedName>
</protein>
<dbReference type="OrthoDB" id="1911848at2759"/>
<dbReference type="Gene3D" id="1.10.510.10">
    <property type="entry name" value="Transferase(Phosphotransferase) domain 1"/>
    <property type="match status" value="1"/>
</dbReference>
<dbReference type="GO" id="GO:0005524">
    <property type="term" value="F:ATP binding"/>
    <property type="evidence" value="ECO:0007669"/>
    <property type="project" value="InterPro"/>
</dbReference>
<proteinExistence type="predicted"/>
<dbReference type="AlphaFoldDB" id="A0A9N9LUR6"/>
<dbReference type="GO" id="GO:0004672">
    <property type="term" value="F:protein kinase activity"/>
    <property type="evidence" value="ECO:0007669"/>
    <property type="project" value="InterPro"/>
</dbReference>
<dbReference type="Proteomes" id="UP000701801">
    <property type="component" value="Unassembled WGS sequence"/>
</dbReference>
<dbReference type="InterPro" id="IPR000719">
    <property type="entry name" value="Prot_kinase_dom"/>
</dbReference>
<name>A0A9N9LUR6_9HELO</name>
<dbReference type="EMBL" id="CAJVRM010000290">
    <property type="protein sequence ID" value="CAG8978971.1"/>
    <property type="molecule type" value="Genomic_DNA"/>
</dbReference>
<evidence type="ECO:0000313" key="3">
    <source>
        <dbReference type="Proteomes" id="UP000701801"/>
    </source>
</evidence>
<keyword evidence="3" id="KW-1185">Reference proteome</keyword>
<organism evidence="2 3">
    <name type="scientific">Hymenoscyphus albidus</name>
    <dbReference type="NCBI Taxonomy" id="595503"/>
    <lineage>
        <taxon>Eukaryota</taxon>
        <taxon>Fungi</taxon>
        <taxon>Dikarya</taxon>
        <taxon>Ascomycota</taxon>
        <taxon>Pezizomycotina</taxon>
        <taxon>Leotiomycetes</taxon>
        <taxon>Helotiales</taxon>
        <taxon>Helotiaceae</taxon>
        <taxon>Hymenoscyphus</taxon>
    </lineage>
</organism>
<evidence type="ECO:0000313" key="2">
    <source>
        <dbReference type="EMBL" id="CAG8978971.1"/>
    </source>
</evidence>
<evidence type="ECO:0000259" key="1">
    <source>
        <dbReference type="PROSITE" id="PS50011"/>
    </source>
</evidence>
<reference evidence="2" key="1">
    <citation type="submission" date="2021-07" db="EMBL/GenBank/DDBJ databases">
        <authorList>
            <person name="Durling M."/>
        </authorList>
    </citation>
    <scope>NUCLEOTIDE SEQUENCE</scope>
</reference>
<dbReference type="SUPFAM" id="SSF56112">
    <property type="entry name" value="Protein kinase-like (PK-like)"/>
    <property type="match status" value="1"/>
</dbReference>
<dbReference type="InterPro" id="IPR011009">
    <property type="entry name" value="Kinase-like_dom_sf"/>
</dbReference>
<dbReference type="PANTHER" id="PTHR37542:SF3">
    <property type="entry name" value="PRION-INHIBITION AND PROPAGATION HELO DOMAIN-CONTAINING PROTEIN"/>
    <property type="match status" value="1"/>
</dbReference>
<comment type="caution">
    <text evidence="2">The sequence shown here is derived from an EMBL/GenBank/DDBJ whole genome shotgun (WGS) entry which is preliminary data.</text>
</comment>
<dbReference type="PANTHER" id="PTHR37542">
    <property type="entry name" value="HELO DOMAIN-CONTAINING PROTEIN-RELATED"/>
    <property type="match status" value="1"/>
</dbReference>
<dbReference type="PROSITE" id="PS50011">
    <property type="entry name" value="PROTEIN_KINASE_DOM"/>
    <property type="match status" value="1"/>
</dbReference>
<sequence>MEELGQLFNGVFGYAIWPYRIPSLDSQRALGVCVAEFVKSFGGDDKLIIVYYGGHGGLNVTSKSPCTWAALVQGGPTVYRSIIQPLLFGAGCDVAIFLDCCFAGQAARSHTSHSIEFLAATDKDQMTPSGSKTWPSFTKVLMHEMEKMTREGFYITLPELARRLVAADSGLRRQPFYVPLGGSNSVGSITLSKLQRPTETSNSEDQILSAASLSIRLSLFSQLDLGTAEALIKWMTRDSPSHISNIQLADQVLTDATGANALGLELINQRPQDGNMLPYLSKEGQLEAARLLHALKTALSHPSSPQLTDVEATSILSNLDKMRSNTTCETESLKDRIAMRLNLLGEDVQANNIRVSFESPSKQDQRLRGGKKNGVSVLVEYYYPQIEDEKAWADLSQQVAKVSALQCEPKGENFRILPGLGFLSESLIVPRFGFVYKLPENRLGCKYIFLSDLLDQVKVVPLNIRVRTASALCEAVINLHSVGWYHKGIKSENVIIFESAASCNTESKDTYVRWDFANPYFVGFDCSRPAEAETRGTVDFLIRSNIYRHPERWGRSMRFERHHDLYALGILLVEIACWKTLPSMDSKRSNFDHIQNPEKLMSFLLRVADEKVSHAAGTEYAEGLRSCRNSREWKQYENWQFQNLVRDKVLRPLRALSGDHI</sequence>
<feature type="domain" description="Protein kinase" evidence="1">
    <location>
        <begin position="338"/>
        <end position="661"/>
    </location>
</feature>